<dbReference type="Pfam" id="PF00389">
    <property type="entry name" value="2-Hacid_dh"/>
    <property type="match status" value="1"/>
</dbReference>
<evidence type="ECO:0000256" key="1">
    <source>
        <dbReference type="ARBA" id="ARBA00023002"/>
    </source>
</evidence>
<dbReference type="PANTHER" id="PTHR10996">
    <property type="entry name" value="2-HYDROXYACID DEHYDROGENASE-RELATED"/>
    <property type="match status" value="1"/>
</dbReference>
<dbReference type="Gene3D" id="3.40.50.720">
    <property type="entry name" value="NAD(P)-binding Rossmann-like Domain"/>
    <property type="match status" value="2"/>
</dbReference>
<evidence type="ECO:0000313" key="6">
    <source>
        <dbReference type="EMBL" id="WIA13269.1"/>
    </source>
</evidence>
<keyword evidence="1 3" id="KW-0560">Oxidoreductase</keyword>
<evidence type="ECO:0008006" key="8">
    <source>
        <dbReference type="Google" id="ProtNLM"/>
    </source>
</evidence>
<feature type="domain" description="D-isomer specific 2-hydroxyacid dehydrogenase NAD-binding" evidence="5">
    <location>
        <begin position="115"/>
        <end position="278"/>
    </location>
</feature>
<keyword evidence="2" id="KW-0520">NAD</keyword>
<evidence type="ECO:0000259" key="5">
    <source>
        <dbReference type="Pfam" id="PF02826"/>
    </source>
</evidence>
<dbReference type="SUPFAM" id="SSF51735">
    <property type="entry name" value="NAD(P)-binding Rossmann-fold domains"/>
    <property type="match status" value="1"/>
</dbReference>
<feature type="domain" description="D-isomer specific 2-hydroxyacid dehydrogenase catalytic" evidence="4">
    <location>
        <begin position="41"/>
        <end position="308"/>
    </location>
</feature>
<comment type="similarity">
    <text evidence="3">Belongs to the D-isomer specific 2-hydroxyacid dehydrogenase family.</text>
</comment>
<protein>
    <recommendedName>
        <fullName evidence="8">S-adenosyl-L-homocysteine hydrolase NAD binding domain-containing protein</fullName>
    </recommendedName>
</protein>
<organism evidence="6 7">
    <name type="scientific">Tetradesmus obliquus</name>
    <name type="common">Green alga</name>
    <name type="synonym">Acutodesmus obliquus</name>
    <dbReference type="NCBI Taxonomy" id="3088"/>
    <lineage>
        <taxon>Eukaryota</taxon>
        <taxon>Viridiplantae</taxon>
        <taxon>Chlorophyta</taxon>
        <taxon>core chlorophytes</taxon>
        <taxon>Chlorophyceae</taxon>
        <taxon>CS clade</taxon>
        <taxon>Sphaeropleales</taxon>
        <taxon>Scenedesmaceae</taxon>
        <taxon>Tetradesmus</taxon>
    </lineage>
</organism>
<proteinExistence type="inferred from homology"/>
<dbReference type="SUPFAM" id="SSF52283">
    <property type="entry name" value="Formate/glycerate dehydrogenase catalytic domain-like"/>
    <property type="match status" value="1"/>
</dbReference>
<dbReference type="InterPro" id="IPR029753">
    <property type="entry name" value="D-isomer_DH_CS"/>
</dbReference>
<dbReference type="Proteomes" id="UP001244341">
    <property type="component" value="Chromosome 4b"/>
</dbReference>
<dbReference type="PROSITE" id="PS00670">
    <property type="entry name" value="D_2_HYDROXYACID_DH_2"/>
    <property type="match status" value="1"/>
</dbReference>
<evidence type="ECO:0000259" key="4">
    <source>
        <dbReference type="Pfam" id="PF00389"/>
    </source>
</evidence>
<evidence type="ECO:0000256" key="2">
    <source>
        <dbReference type="ARBA" id="ARBA00023027"/>
    </source>
</evidence>
<dbReference type="PROSITE" id="PS00671">
    <property type="entry name" value="D_2_HYDROXYACID_DH_3"/>
    <property type="match status" value="1"/>
</dbReference>
<reference evidence="6 7" key="1">
    <citation type="submission" date="2023-05" db="EMBL/GenBank/DDBJ databases">
        <title>A 100% complete, gapless, phased diploid assembly of the Scenedesmus obliquus UTEX 3031 genome.</title>
        <authorList>
            <person name="Biondi T.C."/>
            <person name="Hanschen E.R."/>
            <person name="Kwon T."/>
            <person name="Eng W."/>
            <person name="Kruse C.P.S."/>
            <person name="Koehler S.I."/>
            <person name="Kunde Y."/>
            <person name="Gleasner C.D."/>
            <person name="You Mak K.T."/>
            <person name="Polle J."/>
            <person name="Hovde B.T."/>
            <person name="Starkenburg S.R."/>
        </authorList>
    </citation>
    <scope>NUCLEOTIDE SEQUENCE [LARGE SCALE GENOMIC DNA]</scope>
    <source>
        <strain evidence="6 7">DOE0152z</strain>
    </source>
</reference>
<dbReference type="InterPro" id="IPR006140">
    <property type="entry name" value="D-isomer_DH_NAD-bd"/>
</dbReference>
<dbReference type="InterPro" id="IPR029752">
    <property type="entry name" value="D-isomer_DH_CS1"/>
</dbReference>
<dbReference type="EMBL" id="CP126211">
    <property type="protein sequence ID" value="WIA13269.1"/>
    <property type="molecule type" value="Genomic_DNA"/>
</dbReference>
<dbReference type="PROSITE" id="PS00065">
    <property type="entry name" value="D_2_HYDROXYACID_DH_1"/>
    <property type="match status" value="1"/>
</dbReference>
<dbReference type="InterPro" id="IPR036291">
    <property type="entry name" value="NAD(P)-bd_dom_sf"/>
</dbReference>
<accession>A0ABY8TVV2</accession>
<gene>
    <name evidence="6" type="ORF">OEZ85_006857</name>
</gene>
<sequence>MGSLGAEEDLWEIWWCYDGWHAPGDKLERMLPPWAKLHRMDPTRPLAEQVANAKVLVPTTGLVDAAAIVAAHDLRLIAQPAAGYANIDLEAAKQRGIPVTIAPGYNDNATAEVALMMMLMLLRRADEALVAFQQRIIGDPVGHELAGKTLGIIGMGRVGKCLAAAAQGLGMKLLSTDSGSSRQQLEQLLQQSDVVSLHCPLNQQSTGMIGQAELAMMKQGAVLINTARGPVIDKAALLQALQQGRLGGVGLDVHWVEPADPQEELYRHPRVLALPHMGSATDEVYERFAHILCENITRVREGRELLHRLC</sequence>
<name>A0ABY8TVV2_TETOB</name>
<keyword evidence="7" id="KW-1185">Reference proteome</keyword>
<dbReference type="PANTHER" id="PTHR10996:SF178">
    <property type="entry name" value="2-HYDROXYACID DEHYDROGENASE YGL185C-RELATED"/>
    <property type="match status" value="1"/>
</dbReference>
<dbReference type="InterPro" id="IPR006139">
    <property type="entry name" value="D-isomer_2_OHA_DH_cat_dom"/>
</dbReference>
<evidence type="ECO:0000256" key="3">
    <source>
        <dbReference type="RuleBase" id="RU003719"/>
    </source>
</evidence>
<evidence type="ECO:0000313" key="7">
    <source>
        <dbReference type="Proteomes" id="UP001244341"/>
    </source>
</evidence>
<dbReference type="Pfam" id="PF02826">
    <property type="entry name" value="2-Hacid_dh_C"/>
    <property type="match status" value="1"/>
</dbReference>
<dbReference type="InterPro" id="IPR050223">
    <property type="entry name" value="D-isomer_2-hydroxyacid_DH"/>
</dbReference>